<accession>A0A455U6Q0</accession>
<dbReference type="KEGG" id="hsr:HSBAA_31080"/>
<dbReference type="AlphaFoldDB" id="A0A455U6Q0"/>
<reference evidence="1 2" key="1">
    <citation type="journal article" date="2019" name="Microbiol. Resour. Announc.">
        <title>Complete Genome Sequence of Halomonas sulfidaeris Strain Esulfide1 Isolated from a Metal Sulfide Rock at a Depth of 2,200 Meters, Obtained Using Nanopore Sequencing.</title>
        <authorList>
            <person name="Saito M."/>
            <person name="Nishigata A."/>
            <person name="Galipon J."/>
            <person name="Arakawa K."/>
        </authorList>
    </citation>
    <scope>NUCLEOTIDE SEQUENCE [LARGE SCALE GENOMIC DNA]</scope>
    <source>
        <strain evidence="1 2">ATCC BAA-803</strain>
    </source>
</reference>
<gene>
    <name evidence="1" type="ORF">HSBAA_31080</name>
</gene>
<dbReference type="EMBL" id="AP019514">
    <property type="protein sequence ID" value="BBI61802.1"/>
    <property type="molecule type" value="Genomic_DNA"/>
</dbReference>
<organism evidence="1 2">
    <name type="scientific">Vreelandella sulfidaeris</name>
    <dbReference type="NCBI Taxonomy" id="115553"/>
    <lineage>
        <taxon>Bacteria</taxon>
        <taxon>Pseudomonadati</taxon>
        <taxon>Pseudomonadota</taxon>
        <taxon>Gammaproteobacteria</taxon>
        <taxon>Oceanospirillales</taxon>
        <taxon>Halomonadaceae</taxon>
        <taxon>Vreelandella</taxon>
    </lineage>
</organism>
<sequence>MSERRFVEFLGATADERSLSESINGIEADCLLPSLAARLDESVDRLPVDNAAVLLPGMFRIAEKLAGLGEADPFSSPWLSAWRSTSWFLAKIPREQNRDLF</sequence>
<name>A0A455U6Q0_9GAMM</name>
<dbReference type="Proteomes" id="UP000320231">
    <property type="component" value="Chromosome"/>
</dbReference>
<proteinExistence type="predicted"/>
<protein>
    <submittedName>
        <fullName evidence="1">Uncharacterized protein</fullName>
    </submittedName>
</protein>
<evidence type="ECO:0000313" key="2">
    <source>
        <dbReference type="Proteomes" id="UP000320231"/>
    </source>
</evidence>
<evidence type="ECO:0000313" key="1">
    <source>
        <dbReference type="EMBL" id="BBI61802.1"/>
    </source>
</evidence>